<dbReference type="OrthoDB" id="38505at10239"/>
<sequence length="54" mass="6388">MKNPVYLMSTHNGRTFMMTSYDPKTIVIFENPVKELDKDGNELVFYTTIEIRKM</sequence>
<gene>
    <name evidence="1" type="ORF">BF_0395</name>
</gene>
<accession>A0A1S6UB10</accession>
<reference evidence="1" key="1">
    <citation type="submission" date="2017-02" db="EMBL/GenBank/DDBJ databases">
        <title>Genome sequence of Serratia marcescens phage BF.</title>
        <authorList>
            <person name="Casey E."/>
            <person name="Fitzgerald B."/>
            <person name="Mahony J."/>
            <person name="Lugli G."/>
            <person name="Ventura M."/>
            <person name="van Sinderen D."/>
        </authorList>
    </citation>
    <scope>NUCLEOTIDE SEQUENCE [LARGE SCALE GENOMIC DNA]</scope>
</reference>
<proteinExistence type="predicted"/>
<keyword evidence="2" id="KW-1185">Reference proteome</keyword>
<protein>
    <submittedName>
        <fullName evidence="1">Uncharacterized protein</fullName>
    </submittedName>
</protein>
<dbReference type="Proteomes" id="UP000221837">
    <property type="component" value="Genome"/>
</dbReference>
<evidence type="ECO:0000313" key="2">
    <source>
        <dbReference type="Proteomes" id="UP000221837"/>
    </source>
</evidence>
<name>A0A1S6UB10_9CAUD</name>
<organism evidence="1 2">
    <name type="scientific">Serratia phage BF</name>
    <dbReference type="NCBI Taxonomy" id="1962671"/>
    <lineage>
        <taxon>Viruses</taxon>
        <taxon>Duplodnaviria</taxon>
        <taxon>Heunggongvirae</taxon>
        <taxon>Uroviricota</taxon>
        <taxon>Caudoviricetes</taxon>
        <taxon>Eneladusvirus</taxon>
        <taxon>Eneladusvirus BF</taxon>
    </lineage>
</organism>
<dbReference type="EMBL" id="KY630187">
    <property type="protein sequence ID" value="AQW88920.1"/>
    <property type="molecule type" value="Genomic_DNA"/>
</dbReference>
<evidence type="ECO:0000313" key="1">
    <source>
        <dbReference type="EMBL" id="AQW88920.1"/>
    </source>
</evidence>